<feature type="region of interest" description="Disordered" evidence="1">
    <location>
        <begin position="1"/>
        <end position="131"/>
    </location>
</feature>
<feature type="compositionally biased region" description="Low complexity" evidence="1">
    <location>
        <begin position="26"/>
        <end position="41"/>
    </location>
</feature>
<evidence type="ECO:0000313" key="2">
    <source>
        <dbReference type="Proteomes" id="UP000036681"/>
    </source>
</evidence>
<dbReference type="Proteomes" id="UP000036681">
    <property type="component" value="Unplaced"/>
</dbReference>
<dbReference type="WBParaSite" id="ALUE_0000703901-mRNA-1">
    <property type="protein sequence ID" value="ALUE_0000703901-mRNA-1"/>
    <property type="gene ID" value="ALUE_0000703901"/>
</dbReference>
<feature type="compositionally biased region" description="Basic and acidic residues" evidence="1">
    <location>
        <begin position="76"/>
        <end position="86"/>
    </location>
</feature>
<proteinExistence type="predicted"/>
<name>A0A0M3HVM4_ASCLU</name>
<feature type="compositionally biased region" description="Basic residues" evidence="1">
    <location>
        <begin position="1"/>
        <end position="11"/>
    </location>
</feature>
<accession>A0A0M3HVM4</accession>
<evidence type="ECO:0000313" key="3">
    <source>
        <dbReference type="WBParaSite" id="ALUE_0000703901-mRNA-1"/>
    </source>
</evidence>
<reference evidence="3" key="1">
    <citation type="submission" date="2017-02" db="UniProtKB">
        <authorList>
            <consortium name="WormBaseParasite"/>
        </authorList>
    </citation>
    <scope>IDENTIFICATION</scope>
</reference>
<evidence type="ECO:0000256" key="1">
    <source>
        <dbReference type="SAM" id="MobiDB-lite"/>
    </source>
</evidence>
<organism evidence="2 3">
    <name type="scientific">Ascaris lumbricoides</name>
    <name type="common">Giant roundworm</name>
    <dbReference type="NCBI Taxonomy" id="6252"/>
    <lineage>
        <taxon>Eukaryota</taxon>
        <taxon>Metazoa</taxon>
        <taxon>Ecdysozoa</taxon>
        <taxon>Nematoda</taxon>
        <taxon>Chromadorea</taxon>
        <taxon>Rhabditida</taxon>
        <taxon>Spirurina</taxon>
        <taxon>Ascaridomorpha</taxon>
        <taxon>Ascaridoidea</taxon>
        <taxon>Ascarididae</taxon>
        <taxon>Ascaris</taxon>
    </lineage>
</organism>
<feature type="compositionally biased region" description="Polar residues" evidence="1">
    <location>
        <begin position="90"/>
        <end position="101"/>
    </location>
</feature>
<feature type="compositionally biased region" description="Basic and acidic residues" evidence="1">
    <location>
        <begin position="12"/>
        <end position="25"/>
    </location>
</feature>
<dbReference type="AlphaFoldDB" id="A0A0M3HVM4"/>
<protein>
    <submittedName>
        <fullName evidence="3">Uncharacterized protein</fullName>
    </submittedName>
</protein>
<keyword evidence="2" id="KW-1185">Reference proteome</keyword>
<sequence length="131" mass="14692">MRRLREKRRHLLREQRRKEERKSGSEESSSCSSSSIGSNRSAVPKTMCPSAATGYDQVVNPHDEQSGKEPGNGETPHQESTRRDLAEAPGTTNYATGNSRRTFGVDRAATQLPEPSEENASRSRREQHKLR</sequence>